<dbReference type="Gene3D" id="3.10.620.30">
    <property type="match status" value="1"/>
</dbReference>
<dbReference type="RefSeq" id="WP_111455726.1">
    <property type="nucleotide sequence ID" value="NZ_QFYP01000001.1"/>
</dbReference>
<gene>
    <name evidence="2" type="ORF">DJ021_00890</name>
</gene>
<dbReference type="Proteomes" id="UP000249842">
    <property type="component" value="Unassembled WGS sequence"/>
</dbReference>
<dbReference type="Gene3D" id="2.60.40.2250">
    <property type="match status" value="1"/>
</dbReference>
<protein>
    <submittedName>
        <fullName evidence="2">Transglutaminase family protein</fullName>
    </submittedName>
</protein>
<dbReference type="OrthoDB" id="5438043at2"/>
<dbReference type="PANTHER" id="PTHR33490">
    <property type="entry name" value="BLR5614 PROTEIN-RELATED"/>
    <property type="match status" value="1"/>
</dbReference>
<sequence>MRIRAGYEIVYECPQPTPMLLMLNVHPTRIGDLETPDVIRTDPPTALSQYRDIYGNLCSRIVAPAGRLRLSADFVVRDSGEPDPTPAYARQHPVEELPDDVVLFLLGSRYCETDQMIDLAWSLFGTTEPGWARVQAILDYAHKRITFGYQHARPTKTAHEAHEEQCGVCRDYAHLAVTLCRCMNIPARYCTGFLGDIGVTHTTTPMDFSAWFQVYLGGAWRTVDARHNKPRIGRILMAHGRDATDTAITTTFGPNFLAQFTVITEELPG</sequence>
<dbReference type="AlphaFoldDB" id="A0A328AXX8"/>
<dbReference type="Pfam" id="PF01841">
    <property type="entry name" value="Transglut_core"/>
    <property type="match status" value="1"/>
</dbReference>
<evidence type="ECO:0000259" key="1">
    <source>
        <dbReference type="SMART" id="SM00460"/>
    </source>
</evidence>
<organism evidence="2 3">
    <name type="scientific">Phenylobacterium hankyongense</name>
    <dbReference type="NCBI Taxonomy" id="1813876"/>
    <lineage>
        <taxon>Bacteria</taxon>
        <taxon>Pseudomonadati</taxon>
        <taxon>Pseudomonadota</taxon>
        <taxon>Alphaproteobacteria</taxon>
        <taxon>Caulobacterales</taxon>
        <taxon>Caulobacteraceae</taxon>
        <taxon>Phenylobacterium</taxon>
    </lineage>
</organism>
<dbReference type="EMBL" id="QFYP01000001">
    <property type="protein sequence ID" value="RAK58454.1"/>
    <property type="molecule type" value="Genomic_DNA"/>
</dbReference>
<dbReference type="SMART" id="SM00460">
    <property type="entry name" value="TGc"/>
    <property type="match status" value="1"/>
</dbReference>
<dbReference type="InterPro" id="IPR038765">
    <property type="entry name" value="Papain-like_cys_pep_sf"/>
</dbReference>
<dbReference type="PANTHER" id="PTHR33490:SF12">
    <property type="entry name" value="BLL5557 PROTEIN"/>
    <property type="match status" value="1"/>
</dbReference>
<keyword evidence="3" id="KW-1185">Reference proteome</keyword>
<proteinExistence type="predicted"/>
<dbReference type="InterPro" id="IPR002931">
    <property type="entry name" value="Transglutaminase-like"/>
</dbReference>
<reference evidence="3" key="1">
    <citation type="submission" date="2018-05" db="EMBL/GenBank/DDBJ databases">
        <authorList>
            <person name="Li X."/>
        </authorList>
    </citation>
    <scope>NUCLEOTIDE SEQUENCE [LARGE SCALE GENOMIC DNA]</scope>
    <source>
        <strain evidence="3">HKS-05</strain>
    </source>
</reference>
<evidence type="ECO:0000313" key="3">
    <source>
        <dbReference type="Proteomes" id="UP000249842"/>
    </source>
</evidence>
<accession>A0A328AXX8</accession>
<evidence type="ECO:0000313" key="2">
    <source>
        <dbReference type="EMBL" id="RAK58454.1"/>
    </source>
</evidence>
<dbReference type="SUPFAM" id="SSF54001">
    <property type="entry name" value="Cysteine proteinases"/>
    <property type="match status" value="1"/>
</dbReference>
<comment type="caution">
    <text evidence="2">The sequence shown here is derived from an EMBL/GenBank/DDBJ whole genome shotgun (WGS) entry which is preliminary data.</text>
</comment>
<name>A0A328AXX8_9CAUL</name>
<feature type="domain" description="Transglutaminase-like" evidence="1">
    <location>
        <begin position="161"/>
        <end position="227"/>
    </location>
</feature>